<evidence type="ECO:0000259" key="4">
    <source>
        <dbReference type="PROSITE" id="PS01124"/>
    </source>
</evidence>
<evidence type="ECO:0000256" key="3">
    <source>
        <dbReference type="ARBA" id="ARBA00023163"/>
    </source>
</evidence>
<dbReference type="SMART" id="SM00342">
    <property type="entry name" value="HTH_ARAC"/>
    <property type="match status" value="1"/>
</dbReference>
<organism evidence="5 6">
    <name type="scientific">Neptunitalea lumnitzerae</name>
    <dbReference type="NCBI Taxonomy" id="2965509"/>
    <lineage>
        <taxon>Bacteria</taxon>
        <taxon>Pseudomonadati</taxon>
        <taxon>Bacteroidota</taxon>
        <taxon>Flavobacteriia</taxon>
        <taxon>Flavobacteriales</taxon>
        <taxon>Flavobacteriaceae</taxon>
        <taxon>Neptunitalea</taxon>
    </lineage>
</organism>
<proteinExistence type="predicted"/>
<evidence type="ECO:0000256" key="1">
    <source>
        <dbReference type="ARBA" id="ARBA00023015"/>
    </source>
</evidence>
<sequence length="277" mass="32216">MQTVTLPHPNTLIAVEPLDYPNTYDIHTPHRHNYFELMLIETKGGHQFIDFTKHPLQAQQVFIIYPGQVHLLARENAHGIVLQFKKEIFDFLFPLKHHQFYKETPLLKVSPNCFKHLCDLSHTIGHFLKEENPSALAKEKVYSYLKIILITIIEQQGNKSISLEQQNFASTFLSLLEQHIFTKRKVTDYTKLMGLSNDKCTLLCKQTFGKTPLKLIHEELLMQIRRLLLLNQYTLKEIAFELNFDSQAHFSSFIKQVTGKTASDLQTEMLNIYQTTS</sequence>
<dbReference type="SUPFAM" id="SSF46689">
    <property type="entry name" value="Homeodomain-like"/>
    <property type="match status" value="1"/>
</dbReference>
<feature type="domain" description="HTH araC/xylS-type" evidence="4">
    <location>
        <begin position="170"/>
        <end position="268"/>
    </location>
</feature>
<accession>A0ABQ5MEN4</accession>
<dbReference type="InterPro" id="IPR009057">
    <property type="entry name" value="Homeodomain-like_sf"/>
</dbReference>
<reference evidence="5" key="1">
    <citation type="submission" date="2022-07" db="EMBL/GenBank/DDBJ databases">
        <title>Taxonomy of Novel Oxalotrophic and Methylotrophic Bacteria.</title>
        <authorList>
            <person name="Sahin N."/>
            <person name="Tani A."/>
        </authorList>
    </citation>
    <scope>NUCLEOTIDE SEQUENCE</scope>
    <source>
        <strain evidence="5">Y10</strain>
    </source>
</reference>
<dbReference type="EMBL" id="BRVO01000001">
    <property type="protein sequence ID" value="GLB47849.1"/>
    <property type="molecule type" value="Genomic_DNA"/>
</dbReference>
<evidence type="ECO:0000256" key="2">
    <source>
        <dbReference type="ARBA" id="ARBA00023125"/>
    </source>
</evidence>
<dbReference type="Gene3D" id="1.10.10.60">
    <property type="entry name" value="Homeodomain-like"/>
    <property type="match status" value="1"/>
</dbReference>
<name>A0ABQ5MEN4_9FLAO</name>
<gene>
    <name evidence="5" type="ORF">Y10_02170</name>
</gene>
<evidence type="ECO:0000313" key="6">
    <source>
        <dbReference type="Proteomes" id="UP001143543"/>
    </source>
</evidence>
<keyword evidence="1" id="KW-0805">Transcription regulation</keyword>
<keyword evidence="2" id="KW-0238">DNA-binding</keyword>
<dbReference type="RefSeq" id="WP_281763514.1">
    <property type="nucleotide sequence ID" value="NZ_BRVO01000001.1"/>
</dbReference>
<comment type="caution">
    <text evidence="5">The sequence shown here is derived from an EMBL/GenBank/DDBJ whole genome shotgun (WGS) entry which is preliminary data.</text>
</comment>
<dbReference type="InterPro" id="IPR037923">
    <property type="entry name" value="HTH-like"/>
</dbReference>
<dbReference type="InterPro" id="IPR018060">
    <property type="entry name" value="HTH_AraC"/>
</dbReference>
<keyword evidence="3" id="KW-0804">Transcription</keyword>
<dbReference type="SUPFAM" id="SSF51215">
    <property type="entry name" value="Regulatory protein AraC"/>
    <property type="match status" value="1"/>
</dbReference>
<keyword evidence="6" id="KW-1185">Reference proteome</keyword>
<dbReference type="Proteomes" id="UP001143543">
    <property type="component" value="Unassembled WGS sequence"/>
</dbReference>
<protein>
    <submittedName>
        <fullName evidence="5">AraC family transcriptional regulator</fullName>
    </submittedName>
</protein>
<dbReference type="PROSITE" id="PS01124">
    <property type="entry name" value="HTH_ARAC_FAMILY_2"/>
    <property type="match status" value="1"/>
</dbReference>
<dbReference type="PANTHER" id="PTHR43280">
    <property type="entry name" value="ARAC-FAMILY TRANSCRIPTIONAL REGULATOR"/>
    <property type="match status" value="1"/>
</dbReference>
<dbReference type="PANTHER" id="PTHR43280:SF32">
    <property type="entry name" value="TRANSCRIPTIONAL REGULATORY PROTEIN"/>
    <property type="match status" value="1"/>
</dbReference>
<evidence type="ECO:0000313" key="5">
    <source>
        <dbReference type="EMBL" id="GLB47849.1"/>
    </source>
</evidence>
<dbReference type="Pfam" id="PF12833">
    <property type="entry name" value="HTH_18"/>
    <property type="match status" value="1"/>
</dbReference>